<accession>C7N677</accession>
<proteinExistence type="predicted"/>
<evidence type="ECO:0000259" key="1">
    <source>
        <dbReference type="Pfam" id="PF09382"/>
    </source>
</evidence>
<keyword evidence="3" id="KW-1185">Reference proteome</keyword>
<protein>
    <submittedName>
        <fullName evidence="2">RQC domain-containing protein</fullName>
    </submittedName>
</protein>
<name>C7N677_SLAHD</name>
<dbReference type="EMBL" id="CP001684">
    <property type="protein sequence ID" value="ACV22412.1"/>
    <property type="molecule type" value="Genomic_DNA"/>
</dbReference>
<dbReference type="GO" id="GO:0006260">
    <property type="term" value="P:DNA replication"/>
    <property type="evidence" value="ECO:0007669"/>
    <property type="project" value="InterPro"/>
</dbReference>
<feature type="domain" description="RQC" evidence="1">
    <location>
        <begin position="37"/>
        <end position="115"/>
    </location>
</feature>
<dbReference type="GO" id="GO:0043138">
    <property type="term" value="F:3'-5' DNA helicase activity"/>
    <property type="evidence" value="ECO:0007669"/>
    <property type="project" value="InterPro"/>
</dbReference>
<sequence length="200" mass="23025">MGRKNRSRVPVYLNSEDANITPEELAIILHGAGTVVHRGGRSLLVKLLKGSRDKKLLELGLDADESYGALSHLTLDAISRKVDWTIEEGFLSYYYDWRNPLLMYTELGWELERPQAAYSKFKKFCNDIETGEFRMAERMANMENELQFDVIDLIAQRCDERCFDHLEVWSKSATKRIRKKIAWAQRTISSRKSDGMSDGA</sequence>
<dbReference type="KEGG" id="shi:Shel_13910"/>
<reference evidence="2 3" key="1">
    <citation type="journal article" date="2009" name="Stand. Genomic Sci.">
        <title>Complete genome sequence of Slackia heliotrinireducens type strain (RHS 1).</title>
        <authorList>
            <person name="Pukall R."/>
            <person name="Lapidus A."/>
            <person name="Nolan M."/>
            <person name="Copeland A."/>
            <person name="Glavina Del Rio T."/>
            <person name="Lucas S."/>
            <person name="Chen F."/>
            <person name="Tice H."/>
            <person name="Cheng J.F."/>
            <person name="Chertkov O."/>
            <person name="Bruce D."/>
            <person name="Goodwin L."/>
            <person name="Kuske C."/>
            <person name="Brettin T."/>
            <person name="Detter J.C."/>
            <person name="Han C."/>
            <person name="Pitluck S."/>
            <person name="Pati A."/>
            <person name="Mavrommatis K."/>
            <person name="Ivanova N."/>
            <person name="Ovchinnikova G."/>
            <person name="Chen A."/>
            <person name="Palaniappan K."/>
            <person name="Schneider S."/>
            <person name="Rohde M."/>
            <person name="Chain P."/>
            <person name="D'haeseleer P."/>
            <person name="Goker M."/>
            <person name="Bristow J."/>
            <person name="Eisen J.A."/>
            <person name="Markowitz V."/>
            <person name="Kyrpides N.C."/>
            <person name="Klenk H.P."/>
            <person name="Hugenholtz P."/>
        </authorList>
    </citation>
    <scope>NUCLEOTIDE SEQUENCE [LARGE SCALE GENOMIC DNA]</scope>
    <source>
        <strain evidence="3">ATCC 29202 / DSM 20476 / NCTC 11029 / RHS 1</strain>
    </source>
</reference>
<dbReference type="Gene3D" id="1.10.10.10">
    <property type="entry name" value="Winged helix-like DNA-binding domain superfamily/Winged helix DNA-binding domain"/>
    <property type="match status" value="1"/>
</dbReference>
<dbReference type="GO" id="GO:0006281">
    <property type="term" value="P:DNA repair"/>
    <property type="evidence" value="ECO:0007669"/>
    <property type="project" value="InterPro"/>
</dbReference>
<dbReference type="Pfam" id="PF09382">
    <property type="entry name" value="RQC"/>
    <property type="match status" value="1"/>
</dbReference>
<evidence type="ECO:0000313" key="2">
    <source>
        <dbReference type="EMBL" id="ACV22412.1"/>
    </source>
</evidence>
<organism evidence="2 3">
    <name type="scientific">Slackia heliotrinireducens (strain ATCC 29202 / DSM 20476 / NCTC 11029 / RHS 1)</name>
    <name type="common">Peptococcus heliotrinreducens</name>
    <dbReference type="NCBI Taxonomy" id="471855"/>
    <lineage>
        <taxon>Bacteria</taxon>
        <taxon>Bacillati</taxon>
        <taxon>Actinomycetota</taxon>
        <taxon>Coriobacteriia</taxon>
        <taxon>Eggerthellales</taxon>
        <taxon>Eggerthellaceae</taxon>
        <taxon>Slackia</taxon>
    </lineage>
</organism>
<dbReference type="NCBIfam" id="NF041107">
    <property type="entry name" value="RQC_minor_1"/>
    <property type="match status" value="1"/>
</dbReference>
<dbReference type="SUPFAM" id="SSF46785">
    <property type="entry name" value="Winged helix' DNA-binding domain"/>
    <property type="match status" value="1"/>
</dbReference>
<dbReference type="STRING" id="471855.Shel_13910"/>
<dbReference type="HOGENOM" id="CLU_1370258_0_0_11"/>
<gene>
    <name evidence="2" type="ordered locus">Shel_13910</name>
</gene>
<dbReference type="AlphaFoldDB" id="C7N677"/>
<dbReference type="InterPro" id="IPR018982">
    <property type="entry name" value="RQC_domain"/>
</dbReference>
<dbReference type="InterPro" id="IPR036388">
    <property type="entry name" value="WH-like_DNA-bd_sf"/>
</dbReference>
<dbReference type="InterPro" id="IPR036390">
    <property type="entry name" value="WH_DNA-bd_sf"/>
</dbReference>
<dbReference type="eggNOG" id="COG0514">
    <property type="taxonomic scope" value="Bacteria"/>
</dbReference>
<dbReference type="Proteomes" id="UP000002026">
    <property type="component" value="Chromosome"/>
</dbReference>
<dbReference type="RefSeq" id="WP_012798514.1">
    <property type="nucleotide sequence ID" value="NC_013165.1"/>
</dbReference>
<evidence type="ECO:0000313" key="3">
    <source>
        <dbReference type="Proteomes" id="UP000002026"/>
    </source>
</evidence>